<evidence type="ECO:0000256" key="2">
    <source>
        <dbReference type="ARBA" id="ARBA00022840"/>
    </source>
</evidence>
<dbReference type="PANTHER" id="PTHR32309">
    <property type="entry name" value="TYROSINE-PROTEIN KINASE"/>
    <property type="match status" value="1"/>
</dbReference>
<dbReference type="InterPro" id="IPR050445">
    <property type="entry name" value="Bact_polysacc_biosynth/exp"/>
</dbReference>
<evidence type="ECO:0000256" key="3">
    <source>
        <dbReference type="SAM" id="MobiDB-lite"/>
    </source>
</evidence>
<feature type="region of interest" description="Disordered" evidence="3">
    <location>
        <begin position="42"/>
        <end position="89"/>
    </location>
</feature>
<dbReference type="Pfam" id="PF10609">
    <property type="entry name" value="ParA"/>
    <property type="match status" value="1"/>
</dbReference>
<evidence type="ECO:0000313" key="4">
    <source>
        <dbReference type="EMBL" id="RHW17314.1"/>
    </source>
</evidence>
<dbReference type="PANTHER" id="PTHR32309:SF31">
    <property type="entry name" value="CAPSULAR EXOPOLYSACCHARIDE FAMILY"/>
    <property type="match status" value="1"/>
</dbReference>
<dbReference type="GO" id="GO:0005524">
    <property type="term" value="F:ATP binding"/>
    <property type="evidence" value="ECO:0007669"/>
    <property type="project" value="UniProtKB-KW"/>
</dbReference>
<dbReference type="InterPro" id="IPR005702">
    <property type="entry name" value="Wzc-like_C"/>
</dbReference>
<dbReference type="RefSeq" id="WP_118864480.1">
    <property type="nucleotide sequence ID" value="NZ_QWLV01000005.1"/>
</dbReference>
<dbReference type="InterPro" id="IPR033756">
    <property type="entry name" value="YlxH/NBP35"/>
</dbReference>
<dbReference type="OrthoDB" id="9775724at2"/>
<evidence type="ECO:0000313" key="5">
    <source>
        <dbReference type="Proteomes" id="UP000266693"/>
    </source>
</evidence>
<protein>
    <submittedName>
        <fullName evidence="4">Exopolysaccharide biosynthesis protein</fullName>
    </submittedName>
</protein>
<dbReference type="Gene3D" id="3.40.50.300">
    <property type="entry name" value="P-loop containing nucleotide triphosphate hydrolases"/>
    <property type="match status" value="1"/>
</dbReference>
<organism evidence="4 5">
    <name type="scientific">Sphingomonas gilva</name>
    <dbReference type="NCBI Taxonomy" id="2305907"/>
    <lineage>
        <taxon>Bacteria</taxon>
        <taxon>Pseudomonadati</taxon>
        <taxon>Pseudomonadota</taxon>
        <taxon>Alphaproteobacteria</taxon>
        <taxon>Sphingomonadales</taxon>
        <taxon>Sphingomonadaceae</taxon>
        <taxon>Sphingomonas</taxon>
    </lineage>
</organism>
<name>A0A396RLR8_9SPHN</name>
<comment type="caution">
    <text evidence="4">The sequence shown here is derived from an EMBL/GenBank/DDBJ whole genome shotgun (WGS) entry which is preliminary data.</text>
</comment>
<reference evidence="4 5" key="1">
    <citation type="submission" date="2018-08" db="EMBL/GenBank/DDBJ databases">
        <title>The multiple taxonomic identification of Sphingomonas gilva.</title>
        <authorList>
            <person name="Zhu D."/>
            <person name="Zheng S."/>
        </authorList>
    </citation>
    <scope>NUCLEOTIDE SEQUENCE [LARGE SCALE GENOMIC DNA]</scope>
    <source>
        <strain evidence="4 5">ZDH117</strain>
    </source>
</reference>
<keyword evidence="2" id="KW-0067">ATP-binding</keyword>
<sequence>MNDATPRRLTGSLLERAADRFAFAPAKVAIPSDIFPVAPAKAGAHPGVRHAPAAEGSADGPLPPQGRQDIAGSFSAPPPRRRAANRTGTIDRDRLIEQGLILPGAPVTGLAEEFRIVKRQLMLAARGDAKARRILICSAQPGEGKSFCAVNLALSMAAEKDVEILLVDADFAKAEVPVMLGLDAGIGLLDALADPAIDIESAVIRTDVPQLSVLSAGTRSHDDTELLASDRTAALLDDLQAADPRRILIFDSPPALAASPASTLAHQVGHVVMVVRADRTNESELREAVMLLDGCDDLQLLLNGARFAPGGKRFGTYYGYGS</sequence>
<dbReference type="AlphaFoldDB" id="A0A396RLR8"/>
<proteinExistence type="predicted"/>
<accession>A0A396RLR8</accession>
<gene>
    <name evidence="4" type="ORF">D1610_11420</name>
</gene>
<keyword evidence="5" id="KW-1185">Reference proteome</keyword>
<keyword evidence="1" id="KW-0547">Nucleotide-binding</keyword>
<dbReference type="EMBL" id="QWLV01000005">
    <property type="protein sequence ID" value="RHW17314.1"/>
    <property type="molecule type" value="Genomic_DNA"/>
</dbReference>
<dbReference type="Proteomes" id="UP000266693">
    <property type="component" value="Unassembled WGS sequence"/>
</dbReference>
<dbReference type="InterPro" id="IPR027417">
    <property type="entry name" value="P-loop_NTPase"/>
</dbReference>
<evidence type="ECO:0000256" key="1">
    <source>
        <dbReference type="ARBA" id="ARBA00022741"/>
    </source>
</evidence>
<dbReference type="CDD" id="cd05387">
    <property type="entry name" value="BY-kinase"/>
    <property type="match status" value="1"/>
</dbReference>
<dbReference type="SUPFAM" id="SSF52540">
    <property type="entry name" value="P-loop containing nucleoside triphosphate hydrolases"/>
    <property type="match status" value="1"/>
</dbReference>